<evidence type="ECO:0000313" key="1">
    <source>
        <dbReference type="EMBL" id="GAA0454095.1"/>
    </source>
</evidence>
<gene>
    <name evidence="1" type="ORF">GCM10009544_16090</name>
</gene>
<evidence type="ECO:0000313" key="2">
    <source>
        <dbReference type="Proteomes" id="UP001499895"/>
    </source>
</evidence>
<dbReference type="EMBL" id="BAAAHB010000011">
    <property type="protein sequence ID" value="GAA0454095.1"/>
    <property type="molecule type" value="Genomic_DNA"/>
</dbReference>
<dbReference type="Proteomes" id="UP001499895">
    <property type="component" value="Unassembled WGS sequence"/>
</dbReference>
<dbReference type="RefSeq" id="WP_344087905.1">
    <property type="nucleotide sequence ID" value="NZ_BAAAHB010000011.1"/>
</dbReference>
<name>A0ABN0ZNV6_9ACTN</name>
<keyword evidence="2" id="KW-1185">Reference proteome</keyword>
<reference evidence="1 2" key="1">
    <citation type="journal article" date="2019" name="Int. J. Syst. Evol. Microbiol.">
        <title>The Global Catalogue of Microorganisms (GCM) 10K type strain sequencing project: providing services to taxonomists for standard genome sequencing and annotation.</title>
        <authorList>
            <consortium name="The Broad Institute Genomics Platform"/>
            <consortium name="The Broad Institute Genome Sequencing Center for Infectious Disease"/>
            <person name="Wu L."/>
            <person name="Ma J."/>
        </authorList>
    </citation>
    <scope>NUCLEOTIDE SEQUENCE [LARGE SCALE GENOMIC DNA]</scope>
    <source>
        <strain evidence="1 2">JCM 10649</strain>
    </source>
</reference>
<protein>
    <submittedName>
        <fullName evidence="1">Uncharacterized protein</fullName>
    </submittedName>
</protein>
<accession>A0ABN0ZNV6</accession>
<comment type="caution">
    <text evidence="1">The sequence shown here is derived from an EMBL/GenBank/DDBJ whole genome shotgun (WGS) entry which is preliminary data.</text>
</comment>
<proteinExistence type="predicted"/>
<sequence>MSFQDDLAQQAIKHLAAGDYPRASATLIYAFRETGRPVQVQLDEFVRLLGAALGRRFPKEYDRWLVALRAELAR</sequence>
<organism evidence="1 2">
    <name type="scientific">Streptomyces stramineus</name>
    <dbReference type="NCBI Taxonomy" id="173861"/>
    <lineage>
        <taxon>Bacteria</taxon>
        <taxon>Bacillati</taxon>
        <taxon>Actinomycetota</taxon>
        <taxon>Actinomycetes</taxon>
        <taxon>Kitasatosporales</taxon>
        <taxon>Streptomycetaceae</taxon>
        <taxon>Streptomyces</taxon>
    </lineage>
</organism>